<evidence type="ECO:0000256" key="4">
    <source>
        <dbReference type="ARBA" id="ARBA00035202"/>
    </source>
</evidence>
<evidence type="ECO:0000313" key="7">
    <source>
        <dbReference type="Proteomes" id="UP000244180"/>
    </source>
</evidence>
<dbReference type="GO" id="GO:0006412">
    <property type="term" value="P:translation"/>
    <property type="evidence" value="ECO:0007669"/>
    <property type="project" value="UniProtKB-UniRule"/>
</dbReference>
<evidence type="ECO:0000256" key="3">
    <source>
        <dbReference type="ARBA" id="ARBA00023274"/>
    </source>
</evidence>
<sequence>MAAYVREKPIPAEKVETVRELVARFQESAACVLVEYRGLNVAQMTELRNKLKAAGVHFKVYKNTLLRRAAEEVGLQALAPYLEGPTAAAFSADPVAAAKVITEVQKSLEPLKIKAGVLEGKVLSAEETAALAKLPSREELIAKVVGGIQAPLYRIVGVLGSVVHTPLRNFMHGLKAVAEQKQA</sequence>
<dbReference type="InterPro" id="IPR022973">
    <property type="entry name" value="Ribosomal_uL10_bac"/>
</dbReference>
<organism evidence="6 7">
    <name type="scientific">Hydrogenibacillus schlegelii</name>
    <name type="common">Bacillus schlegelii</name>
    <dbReference type="NCBI Taxonomy" id="1484"/>
    <lineage>
        <taxon>Bacteria</taxon>
        <taxon>Bacillati</taxon>
        <taxon>Bacillota</taxon>
        <taxon>Bacilli</taxon>
        <taxon>Bacillales</taxon>
        <taxon>Bacillales Family X. Incertae Sedis</taxon>
        <taxon>Hydrogenibacillus</taxon>
    </lineage>
</organism>
<proteinExistence type="inferred from homology"/>
<dbReference type="GO" id="GO:0070180">
    <property type="term" value="F:large ribosomal subunit rRNA binding"/>
    <property type="evidence" value="ECO:0007669"/>
    <property type="project" value="UniProtKB-UniRule"/>
</dbReference>
<reference evidence="6 7" key="1">
    <citation type="submission" date="2017-08" db="EMBL/GenBank/DDBJ databases">
        <title>Burning lignite coal seam in the remote Altai Mountains harbors a hydrogen-driven thermophilic microbial community.</title>
        <authorList>
            <person name="Kadnikov V.V."/>
            <person name="Mardanov A.V."/>
            <person name="Ivasenko D."/>
            <person name="Beletsky A.V."/>
            <person name="Karnachuk O.V."/>
            <person name="Ravin N.V."/>
        </authorList>
    </citation>
    <scope>NUCLEOTIDE SEQUENCE [LARGE SCALE GENOMIC DNA]</scope>
    <source>
        <strain evidence="6">AL33</strain>
    </source>
</reference>
<keyword evidence="3 5" id="KW-0687">Ribonucleoprotein</keyword>
<keyword evidence="5" id="KW-0694">RNA-binding</keyword>
<comment type="caution">
    <text evidence="6">The sequence shown here is derived from an EMBL/GenBank/DDBJ whole genome shotgun (WGS) entry which is preliminary data.</text>
</comment>
<dbReference type="SUPFAM" id="SSF160369">
    <property type="entry name" value="Ribosomal protein L10-like"/>
    <property type="match status" value="1"/>
</dbReference>
<protein>
    <recommendedName>
        <fullName evidence="4 5">Large ribosomal subunit protein uL10</fullName>
    </recommendedName>
</protein>
<evidence type="ECO:0000313" key="6">
    <source>
        <dbReference type="EMBL" id="PTQ52871.1"/>
    </source>
</evidence>
<dbReference type="HAMAP" id="MF_00362">
    <property type="entry name" value="Ribosomal_uL10"/>
    <property type="match status" value="1"/>
</dbReference>
<comment type="similarity">
    <text evidence="1 5">Belongs to the universal ribosomal protein uL10 family.</text>
</comment>
<dbReference type="InterPro" id="IPR001790">
    <property type="entry name" value="Ribosomal_uL10"/>
</dbReference>
<dbReference type="Pfam" id="PF00466">
    <property type="entry name" value="Ribosomal_L10"/>
    <property type="match status" value="1"/>
</dbReference>
<dbReference type="PROSITE" id="PS01109">
    <property type="entry name" value="RIBOSOMAL_L10"/>
    <property type="match status" value="1"/>
</dbReference>
<dbReference type="GO" id="GO:0015934">
    <property type="term" value="C:large ribosomal subunit"/>
    <property type="evidence" value="ECO:0007669"/>
    <property type="project" value="InterPro"/>
</dbReference>
<keyword evidence="5" id="KW-0699">rRNA-binding</keyword>
<dbReference type="RefSeq" id="WP_409359829.1">
    <property type="nucleotide sequence ID" value="NZ_CBCSAS010000021.1"/>
</dbReference>
<evidence type="ECO:0000256" key="2">
    <source>
        <dbReference type="ARBA" id="ARBA00022980"/>
    </source>
</evidence>
<comment type="subunit">
    <text evidence="5">Part of the ribosomal stalk of the 50S ribosomal subunit. The N-terminus interacts with L11 and the large rRNA to form the base of the stalk. The C-terminus forms an elongated spine to which L12 dimers bind in a sequential fashion forming a multimeric L10(L12)X complex.</text>
</comment>
<accession>A0A2T5G9K5</accession>
<comment type="function">
    <text evidence="5">Forms part of the ribosomal stalk, playing a central role in the interaction of the ribosome with GTP-bound translation factors.</text>
</comment>
<dbReference type="EMBL" id="PEBV01000021">
    <property type="protein sequence ID" value="PTQ52871.1"/>
    <property type="molecule type" value="Genomic_DNA"/>
</dbReference>
<keyword evidence="2 5" id="KW-0689">Ribosomal protein</keyword>
<dbReference type="InterPro" id="IPR043141">
    <property type="entry name" value="Ribosomal_uL10-like_sf"/>
</dbReference>
<evidence type="ECO:0000256" key="1">
    <source>
        <dbReference type="ARBA" id="ARBA00008889"/>
    </source>
</evidence>
<gene>
    <name evidence="5" type="primary">rplJ</name>
    <name evidence="6" type="ORF">HSCHL_2650</name>
</gene>
<evidence type="ECO:0000256" key="5">
    <source>
        <dbReference type="HAMAP-Rule" id="MF_00362"/>
    </source>
</evidence>
<dbReference type="Gene3D" id="3.30.70.1730">
    <property type="match status" value="1"/>
</dbReference>
<dbReference type="AlphaFoldDB" id="A0A2T5G9K5"/>
<dbReference type="GO" id="GO:0003735">
    <property type="term" value="F:structural constituent of ribosome"/>
    <property type="evidence" value="ECO:0007669"/>
    <property type="project" value="InterPro"/>
</dbReference>
<dbReference type="PANTHER" id="PTHR11560">
    <property type="entry name" value="39S RIBOSOMAL PROTEIN L10, MITOCHONDRIAL"/>
    <property type="match status" value="1"/>
</dbReference>
<dbReference type="InterPro" id="IPR047865">
    <property type="entry name" value="Ribosomal_uL10_bac_type"/>
</dbReference>
<dbReference type="NCBIfam" id="NF000955">
    <property type="entry name" value="PRK00099.1-1"/>
    <property type="match status" value="1"/>
</dbReference>
<name>A0A2T5G9K5_HYDSH</name>
<dbReference type="CDD" id="cd05797">
    <property type="entry name" value="Ribosomal_L10"/>
    <property type="match status" value="1"/>
</dbReference>
<dbReference type="Gene3D" id="6.10.250.290">
    <property type="match status" value="1"/>
</dbReference>
<dbReference type="Proteomes" id="UP000244180">
    <property type="component" value="Unassembled WGS sequence"/>
</dbReference>
<dbReference type="InterPro" id="IPR002363">
    <property type="entry name" value="Ribosomal_uL10_CS_bac"/>
</dbReference>